<gene>
    <name evidence="2" type="ORF">OIU79_006326</name>
</gene>
<keyword evidence="3" id="KW-1185">Reference proteome</keyword>
<keyword evidence="1" id="KW-0812">Transmembrane</keyword>
<reference evidence="2" key="1">
    <citation type="submission" date="2022-11" db="EMBL/GenBank/DDBJ databases">
        <authorList>
            <person name="Hyden B.L."/>
            <person name="Feng K."/>
            <person name="Yates T."/>
            <person name="Jawdy S."/>
            <person name="Smart L.B."/>
            <person name="Muchero W."/>
        </authorList>
    </citation>
    <scope>NUCLEOTIDE SEQUENCE</scope>
    <source>
        <tissue evidence="2">Shoot tip</tissue>
    </source>
</reference>
<keyword evidence="1" id="KW-1133">Transmembrane helix</keyword>
<sequence>MSYVDQNTFFSFHFACLFFFDVLIYSSGVIWEKVFDFDGVKLACTENVI</sequence>
<comment type="caution">
    <text evidence="2">The sequence shown here is derived from an EMBL/GenBank/DDBJ whole genome shotgun (WGS) entry which is preliminary data.</text>
</comment>
<feature type="transmembrane region" description="Helical" evidence="1">
    <location>
        <begin position="12"/>
        <end position="31"/>
    </location>
</feature>
<dbReference type="EMBL" id="JAPFFK010000014">
    <property type="protein sequence ID" value="KAJ6718407.1"/>
    <property type="molecule type" value="Genomic_DNA"/>
</dbReference>
<evidence type="ECO:0000256" key="1">
    <source>
        <dbReference type="SAM" id="Phobius"/>
    </source>
</evidence>
<organism evidence="2 3">
    <name type="scientific">Salix purpurea</name>
    <name type="common">Purple osier willow</name>
    <dbReference type="NCBI Taxonomy" id="77065"/>
    <lineage>
        <taxon>Eukaryota</taxon>
        <taxon>Viridiplantae</taxon>
        <taxon>Streptophyta</taxon>
        <taxon>Embryophyta</taxon>
        <taxon>Tracheophyta</taxon>
        <taxon>Spermatophyta</taxon>
        <taxon>Magnoliopsida</taxon>
        <taxon>eudicotyledons</taxon>
        <taxon>Gunneridae</taxon>
        <taxon>Pentapetalae</taxon>
        <taxon>rosids</taxon>
        <taxon>fabids</taxon>
        <taxon>Malpighiales</taxon>
        <taxon>Salicaceae</taxon>
        <taxon>Saliceae</taxon>
        <taxon>Salix</taxon>
    </lineage>
</organism>
<name>A0A9Q0Z201_SALPP</name>
<accession>A0A9Q0Z201</accession>
<protein>
    <submittedName>
        <fullName evidence="2">Uncharacterized protein</fullName>
    </submittedName>
</protein>
<dbReference type="Proteomes" id="UP001151532">
    <property type="component" value="Chromosome 10"/>
</dbReference>
<evidence type="ECO:0000313" key="3">
    <source>
        <dbReference type="Proteomes" id="UP001151532"/>
    </source>
</evidence>
<feature type="non-terminal residue" evidence="2">
    <location>
        <position position="49"/>
    </location>
</feature>
<reference evidence="2" key="2">
    <citation type="journal article" date="2023" name="Int. J. Mol. Sci.">
        <title>De Novo Assembly and Annotation of 11 Diverse Shrub Willow (Salix) Genomes Reveals Novel Gene Organization in Sex-Linked Regions.</title>
        <authorList>
            <person name="Hyden B."/>
            <person name="Feng K."/>
            <person name="Yates T.B."/>
            <person name="Jawdy S."/>
            <person name="Cereghino C."/>
            <person name="Smart L.B."/>
            <person name="Muchero W."/>
        </authorList>
    </citation>
    <scope>NUCLEOTIDE SEQUENCE</scope>
    <source>
        <tissue evidence="2">Shoot tip</tissue>
    </source>
</reference>
<evidence type="ECO:0000313" key="2">
    <source>
        <dbReference type="EMBL" id="KAJ6718407.1"/>
    </source>
</evidence>
<proteinExistence type="predicted"/>
<keyword evidence="1" id="KW-0472">Membrane</keyword>
<dbReference type="AlphaFoldDB" id="A0A9Q0Z201"/>